<dbReference type="InterPro" id="IPR023346">
    <property type="entry name" value="Lysozyme-like_dom_sf"/>
</dbReference>
<proteinExistence type="predicted"/>
<name>A0ABT0PJT1_9GAMM</name>
<evidence type="ECO:0000313" key="3">
    <source>
        <dbReference type="EMBL" id="MCL6271647.1"/>
    </source>
</evidence>
<dbReference type="RefSeq" id="WP_249701281.1">
    <property type="nucleotide sequence ID" value="NZ_JAMFLX010000029.1"/>
</dbReference>
<dbReference type="Proteomes" id="UP001203338">
    <property type="component" value="Unassembled WGS sequence"/>
</dbReference>
<evidence type="ECO:0000259" key="2">
    <source>
        <dbReference type="Pfam" id="PF19489"/>
    </source>
</evidence>
<organism evidence="3 4">
    <name type="scientific">Parendozoicomonas callyspongiae</name>
    <dbReference type="NCBI Taxonomy" id="2942213"/>
    <lineage>
        <taxon>Bacteria</taxon>
        <taxon>Pseudomonadati</taxon>
        <taxon>Pseudomonadota</taxon>
        <taxon>Gammaproteobacteria</taxon>
        <taxon>Oceanospirillales</taxon>
        <taxon>Endozoicomonadaceae</taxon>
        <taxon>Parendozoicomonas</taxon>
    </lineage>
</organism>
<keyword evidence="4" id="KW-1185">Reference proteome</keyword>
<accession>A0ABT0PJT1</accession>
<feature type="chain" id="PRO_5046467010" description="Transglycosylase SLT domain-containing protein" evidence="1">
    <location>
        <begin position="20"/>
        <end position="189"/>
    </location>
</feature>
<dbReference type="PROSITE" id="PS51257">
    <property type="entry name" value="PROKAR_LIPOPROTEIN"/>
    <property type="match status" value="1"/>
</dbReference>
<feature type="domain" description="Transglycosylase SLT" evidence="2">
    <location>
        <begin position="6"/>
        <end position="187"/>
    </location>
</feature>
<dbReference type="Pfam" id="PF19489">
    <property type="entry name" value="SLT_4"/>
    <property type="match status" value="1"/>
</dbReference>
<evidence type="ECO:0000256" key="1">
    <source>
        <dbReference type="SAM" id="SignalP"/>
    </source>
</evidence>
<evidence type="ECO:0000313" key="4">
    <source>
        <dbReference type="Proteomes" id="UP001203338"/>
    </source>
</evidence>
<keyword evidence="1" id="KW-0732">Signal</keyword>
<dbReference type="Gene3D" id="1.10.530.10">
    <property type="match status" value="1"/>
</dbReference>
<sequence length="189" mass="21960">MRLVAIILTVLFLAGCASTAPPAKPHNLCSIFREKPSWYREARKANKRWGTPIQIMMAIMYHESSYRHDAQPPRPWFLFIPLPRGSSAYGYAQAQDGTWDMYLKEAGGWFADRDDFGDAIDFIGWYTNKTRRINGVSLWRADHLYLNYHEGWGGYARRTYNKKPWLLKVAKRVHARAGNYGEQLRNCNL</sequence>
<dbReference type="CDD" id="cd00442">
    <property type="entry name" value="Lyz-like"/>
    <property type="match status" value="1"/>
</dbReference>
<protein>
    <recommendedName>
        <fullName evidence="2">Transglycosylase SLT domain-containing protein</fullName>
    </recommendedName>
</protein>
<gene>
    <name evidence="3" type="ORF">M3P05_17150</name>
</gene>
<comment type="caution">
    <text evidence="3">The sequence shown here is derived from an EMBL/GenBank/DDBJ whole genome shotgun (WGS) entry which is preliminary data.</text>
</comment>
<reference evidence="3 4" key="1">
    <citation type="submission" date="2022-05" db="EMBL/GenBank/DDBJ databases">
        <authorList>
            <person name="Park J.-S."/>
        </authorList>
    </citation>
    <scope>NUCLEOTIDE SEQUENCE [LARGE SCALE GENOMIC DNA]</scope>
    <source>
        <strain evidence="3 4">2012CJ34-2</strain>
    </source>
</reference>
<dbReference type="InterPro" id="IPR045795">
    <property type="entry name" value="SLT_4"/>
</dbReference>
<dbReference type="EMBL" id="JAMFLX010000029">
    <property type="protein sequence ID" value="MCL6271647.1"/>
    <property type="molecule type" value="Genomic_DNA"/>
</dbReference>
<feature type="signal peptide" evidence="1">
    <location>
        <begin position="1"/>
        <end position="19"/>
    </location>
</feature>
<dbReference type="SUPFAM" id="SSF53955">
    <property type="entry name" value="Lysozyme-like"/>
    <property type="match status" value="1"/>
</dbReference>